<name>A0A316YRB4_9BASI</name>
<dbReference type="GO" id="GO:0020037">
    <property type="term" value="F:heme binding"/>
    <property type="evidence" value="ECO:0007669"/>
    <property type="project" value="InterPro"/>
</dbReference>
<dbReference type="EMBL" id="KZ819635">
    <property type="protein sequence ID" value="PWN91917.1"/>
    <property type="molecule type" value="Genomic_DNA"/>
</dbReference>
<dbReference type="SUPFAM" id="SSF56634">
    <property type="entry name" value="Heme-dependent catalase-like"/>
    <property type="match status" value="1"/>
</dbReference>
<dbReference type="GeneID" id="37046768"/>
<dbReference type="RefSeq" id="XP_025379115.1">
    <property type="nucleotide sequence ID" value="XM_025524852.1"/>
</dbReference>
<dbReference type="OrthoDB" id="3358373at2759"/>
<keyword evidence="2" id="KW-1185">Reference proteome</keyword>
<dbReference type="InterPro" id="IPR020835">
    <property type="entry name" value="Catalase_sf"/>
</dbReference>
<dbReference type="PANTHER" id="PTHR36195">
    <property type="entry name" value="DOMAIN PROTEIN, PUTATIVE (AFU_ORTHOLOGUE AFUA_5G01990)-RELATED-RELATED"/>
    <property type="match status" value="1"/>
</dbReference>
<reference evidence="1 2" key="1">
    <citation type="journal article" date="2018" name="Mol. Biol. Evol.">
        <title>Broad Genomic Sampling Reveals a Smut Pathogenic Ancestry of the Fungal Clade Ustilaginomycotina.</title>
        <authorList>
            <person name="Kijpornyongpan T."/>
            <person name="Mondo S.J."/>
            <person name="Barry K."/>
            <person name="Sandor L."/>
            <person name="Lee J."/>
            <person name="Lipzen A."/>
            <person name="Pangilinan J."/>
            <person name="LaButti K."/>
            <person name="Hainaut M."/>
            <person name="Henrissat B."/>
            <person name="Grigoriev I.V."/>
            <person name="Spatafora J.W."/>
            <person name="Aime M.C."/>
        </authorList>
    </citation>
    <scope>NUCLEOTIDE SEQUENCE [LARGE SCALE GENOMIC DNA]</scope>
    <source>
        <strain evidence="1 2">MCA 4198</strain>
    </source>
</reference>
<dbReference type="Gene3D" id="2.40.180.10">
    <property type="entry name" value="Catalase core domain"/>
    <property type="match status" value="1"/>
</dbReference>
<gene>
    <name evidence="1" type="ORF">FA10DRAFT_300477</name>
</gene>
<evidence type="ECO:0000313" key="2">
    <source>
        <dbReference type="Proteomes" id="UP000245768"/>
    </source>
</evidence>
<organism evidence="1 2">
    <name type="scientific">Acaromyces ingoldii</name>
    <dbReference type="NCBI Taxonomy" id="215250"/>
    <lineage>
        <taxon>Eukaryota</taxon>
        <taxon>Fungi</taxon>
        <taxon>Dikarya</taxon>
        <taxon>Basidiomycota</taxon>
        <taxon>Ustilaginomycotina</taxon>
        <taxon>Exobasidiomycetes</taxon>
        <taxon>Exobasidiales</taxon>
        <taxon>Cryptobasidiaceae</taxon>
        <taxon>Acaromyces</taxon>
    </lineage>
</organism>
<dbReference type="AlphaFoldDB" id="A0A316YRB4"/>
<dbReference type="PANTHER" id="PTHR36195:SF4">
    <property type="entry name" value="DOMAIN PROTEIN, PUTATIVE (AFU_ORTHOLOGUE AFUA_5G01990)-RELATED"/>
    <property type="match status" value="1"/>
</dbReference>
<accession>A0A316YRB4</accession>
<sequence length="358" mass="40500">MAVGYIRWDQQGVEHGAGPKEDAIIHEIEKQINEAQQRVVDSHHHAFSGTHVKTHGIVKGNMEILPNLPPHLAQSMFAKPGKHPVAIRFSSEPTDLTPDTVPQPRGLGMKVFNVEGTKLRPDGKDPKTQDFEFNSAAALELANAETCRDIIGLRLKHADPQALTNALKQRPDFEAQDARNHVPLQHVFCQRQYSQSAFRYGDYVAKFLLVPSKGSEQEAFTDRRLGEQDSETVALRQGLKDFIEQKEAKFDFCVQLLQNLDKQPIEDTRVAWDANEFPFEKVATVTVPPQDPFTPKRVNFWRDEIRVDPWHGLETLKPLGSINRVRKGVYKASASFRRRMNGGIKEVTVESIDQIPDE</sequence>
<dbReference type="STRING" id="215250.A0A316YRB4"/>
<dbReference type="InParanoid" id="A0A316YRB4"/>
<evidence type="ECO:0000313" key="1">
    <source>
        <dbReference type="EMBL" id="PWN91917.1"/>
    </source>
</evidence>
<protein>
    <submittedName>
        <fullName evidence="1">Heme-dependent catalase</fullName>
    </submittedName>
</protein>
<dbReference type="Proteomes" id="UP000245768">
    <property type="component" value="Unassembled WGS sequence"/>
</dbReference>
<proteinExistence type="predicted"/>